<dbReference type="PANTHER" id="PTHR34978:SF3">
    <property type="entry name" value="SLR0241 PROTEIN"/>
    <property type="match status" value="1"/>
</dbReference>
<evidence type="ECO:0000313" key="4">
    <source>
        <dbReference type="EMBL" id="MDT0553296.1"/>
    </source>
</evidence>
<reference evidence="4 5" key="1">
    <citation type="submission" date="2023-09" db="EMBL/GenBank/DDBJ databases">
        <authorList>
            <person name="Rey-Velasco X."/>
        </authorList>
    </citation>
    <scope>NUCLEOTIDE SEQUENCE [LARGE SCALE GENOMIC DNA]</scope>
    <source>
        <strain evidence="4 5">P050</strain>
    </source>
</reference>
<dbReference type="Gene3D" id="2.170.130.10">
    <property type="entry name" value="TonB-dependent receptor, plug domain"/>
    <property type="match status" value="1"/>
</dbReference>
<keyword evidence="1 2" id="KW-0812">Transmembrane</keyword>
<dbReference type="CDD" id="cd07341">
    <property type="entry name" value="M56_BlaR1_MecR1_like"/>
    <property type="match status" value="1"/>
</dbReference>
<keyword evidence="5" id="KW-1185">Reference proteome</keyword>
<dbReference type="Pfam" id="PF05569">
    <property type="entry name" value="Peptidase_M56"/>
    <property type="match status" value="1"/>
</dbReference>
<accession>A0ABU2Y529</accession>
<keyword evidence="1" id="KW-0998">Cell outer membrane</keyword>
<keyword evidence="1 2" id="KW-0472">Membrane</keyword>
<feature type="transmembrane region" description="Helical" evidence="2">
    <location>
        <begin position="34"/>
        <end position="53"/>
    </location>
</feature>
<organism evidence="4 5">
    <name type="scientific">Urechidicola vernalis</name>
    <dbReference type="NCBI Taxonomy" id="3075600"/>
    <lineage>
        <taxon>Bacteria</taxon>
        <taxon>Pseudomonadati</taxon>
        <taxon>Bacteroidota</taxon>
        <taxon>Flavobacteriia</taxon>
        <taxon>Flavobacteriales</taxon>
        <taxon>Flavobacteriaceae</taxon>
        <taxon>Urechidicola</taxon>
    </lineage>
</organism>
<sequence length="562" mass="64233">MDYFIKASAILAIFYIVYKLLLERETFFQSNRIFLIVGIISSICIPLIVVPIYTEQQITTLPFILDNVTSTAPTAVKESFDWLQLFQFIYLTGVLLISIKLLISLSSLLRFIVVGNSKNIEGFKIIETDAAISPFSFFQYIVYNPTLFKQEELTQILTHEKVHAYQWHSFDVLLSQVMTITFWFNPFSWFYKKDLQQNLEFIADSVSQEQLTCKRSYQKLLLKSSTNTNQLVLANNFYNSLIKKRIIMLHKNKSQNKNQWKFALILPLLTAFVFTFQTKVVAQKPTVKEIKGKEVHENIEAYLITKETKDFDKLTTLFSEKGITAKFKSIKRNSDGEITGIKIDLSSNHSSANFSTSSDEPINTIKISFEKGGKNLSIGNTKEHRHLHEKGENVIVIKTNDGEHEEHIIKEIKTNGETPQVIEIKKGKNVWVTKEGEKTVEIITDDGEHKVIEIKSDNNVWVTKEGDKEKHEVIEIKTEGESGGAIFIREDTDGKSDVQIKLTDSDEKPLIIVDGKEMPYKSMEDLDPNNIESMNVLKGESAEKKYGDKAKNGVIEITTKKK</sequence>
<comment type="subcellular location">
    <subcellularLocation>
        <location evidence="1">Cell outer membrane</location>
        <topology evidence="1">Multi-pass membrane protein</topology>
    </subcellularLocation>
</comment>
<dbReference type="InterPro" id="IPR052173">
    <property type="entry name" value="Beta-lactam_resp_regulator"/>
</dbReference>
<protein>
    <submittedName>
        <fullName evidence="4">M56 family metallopeptidase</fullName>
    </submittedName>
</protein>
<keyword evidence="2" id="KW-1133">Transmembrane helix</keyword>
<dbReference type="RefSeq" id="WP_311593290.1">
    <property type="nucleotide sequence ID" value="NZ_JAVRHV010000003.1"/>
</dbReference>
<proteinExistence type="inferred from homology"/>
<comment type="caution">
    <text evidence="4">The sequence shown here is derived from an EMBL/GenBank/DDBJ whole genome shotgun (WGS) entry which is preliminary data.</text>
</comment>
<feature type="domain" description="Peptidase M56" evidence="3">
    <location>
        <begin position="147"/>
        <end position="249"/>
    </location>
</feature>
<dbReference type="InterPro" id="IPR008756">
    <property type="entry name" value="Peptidase_M56"/>
</dbReference>
<gene>
    <name evidence="4" type="ORF">RM519_08580</name>
</gene>
<keyword evidence="1" id="KW-0813">Transport</keyword>
<dbReference type="Proteomes" id="UP001252186">
    <property type="component" value="Unassembled WGS sequence"/>
</dbReference>
<feature type="transmembrane region" description="Helical" evidence="2">
    <location>
        <begin position="88"/>
        <end position="113"/>
    </location>
</feature>
<name>A0ABU2Y529_9FLAO</name>
<evidence type="ECO:0000313" key="5">
    <source>
        <dbReference type="Proteomes" id="UP001252186"/>
    </source>
</evidence>
<evidence type="ECO:0000259" key="3">
    <source>
        <dbReference type="Pfam" id="PF05569"/>
    </source>
</evidence>
<dbReference type="InterPro" id="IPR039426">
    <property type="entry name" value="TonB-dep_rcpt-like"/>
</dbReference>
<dbReference type="EMBL" id="JAVRHV010000003">
    <property type="protein sequence ID" value="MDT0553296.1"/>
    <property type="molecule type" value="Genomic_DNA"/>
</dbReference>
<evidence type="ECO:0000256" key="2">
    <source>
        <dbReference type="SAM" id="Phobius"/>
    </source>
</evidence>
<dbReference type="PROSITE" id="PS52016">
    <property type="entry name" value="TONB_DEPENDENT_REC_3"/>
    <property type="match status" value="1"/>
</dbReference>
<comment type="similarity">
    <text evidence="1">Belongs to the TonB-dependent receptor family.</text>
</comment>
<dbReference type="InterPro" id="IPR037066">
    <property type="entry name" value="Plug_dom_sf"/>
</dbReference>
<keyword evidence="1" id="KW-1134">Transmembrane beta strand</keyword>
<feature type="transmembrane region" description="Helical" evidence="2">
    <location>
        <begin position="260"/>
        <end position="278"/>
    </location>
</feature>
<dbReference type="SUPFAM" id="SSF56935">
    <property type="entry name" value="Porins"/>
    <property type="match status" value="1"/>
</dbReference>
<feature type="transmembrane region" description="Helical" evidence="2">
    <location>
        <begin position="6"/>
        <end position="22"/>
    </location>
</feature>
<dbReference type="PANTHER" id="PTHR34978">
    <property type="entry name" value="POSSIBLE SENSOR-TRANSDUCER PROTEIN BLAR"/>
    <property type="match status" value="1"/>
</dbReference>
<evidence type="ECO:0000256" key="1">
    <source>
        <dbReference type="PROSITE-ProRule" id="PRU01360"/>
    </source>
</evidence>